<dbReference type="Proteomes" id="UP000663722">
    <property type="component" value="Chromosome"/>
</dbReference>
<name>A0A975GPV6_9BACT</name>
<evidence type="ECO:0000256" key="8">
    <source>
        <dbReference type="ARBA" id="ARBA00023136"/>
    </source>
</evidence>
<dbReference type="Pfam" id="PF13379">
    <property type="entry name" value="NMT1_2"/>
    <property type="match status" value="1"/>
</dbReference>
<dbReference type="GO" id="GO:0012505">
    <property type="term" value="C:endomembrane system"/>
    <property type="evidence" value="ECO:0007669"/>
    <property type="project" value="UniProtKB-SubCell"/>
</dbReference>
<evidence type="ECO:0000256" key="9">
    <source>
        <dbReference type="SAM" id="Phobius"/>
    </source>
</evidence>
<dbReference type="AlphaFoldDB" id="A0A975GPV6"/>
<gene>
    <name evidence="10" type="ORF">dnm_052700</name>
</gene>
<keyword evidence="5" id="KW-1003">Cell membrane</keyword>
<keyword evidence="8 9" id="KW-0472">Membrane</keyword>
<evidence type="ECO:0000256" key="5">
    <source>
        <dbReference type="ARBA" id="ARBA00022475"/>
    </source>
</evidence>
<keyword evidence="4" id="KW-0813">Transport</keyword>
<dbReference type="SUPFAM" id="SSF53850">
    <property type="entry name" value="Periplasmic binding protein-like II"/>
    <property type="match status" value="1"/>
</dbReference>
<protein>
    <recommendedName>
        <fullName evidence="12">ABC transporter substrate-binding protein</fullName>
    </recommendedName>
</protein>
<dbReference type="PANTHER" id="PTHR30024">
    <property type="entry name" value="ALIPHATIC SULFONATES-BINDING PROTEIN-RELATED"/>
    <property type="match status" value="1"/>
</dbReference>
<evidence type="ECO:0000256" key="1">
    <source>
        <dbReference type="ARBA" id="ARBA00004308"/>
    </source>
</evidence>
<dbReference type="GO" id="GO:0042597">
    <property type="term" value="C:periplasmic space"/>
    <property type="evidence" value="ECO:0007669"/>
    <property type="project" value="UniProtKB-SubCell"/>
</dbReference>
<dbReference type="PANTHER" id="PTHR30024:SF47">
    <property type="entry name" value="TAURINE-BINDING PERIPLASMIC PROTEIN"/>
    <property type="match status" value="1"/>
</dbReference>
<evidence type="ECO:0000256" key="2">
    <source>
        <dbReference type="ARBA" id="ARBA00004418"/>
    </source>
</evidence>
<evidence type="ECO:0000256" key="6">
    <source>
        <dbReference type="ARBA" id="ARBA00022519"/>
    </source>
</evidence>
<dbReference type="RefSeq" id="WP_207677954.1">
    <property type="nucleotide sequence ID" value="NZ_CP061800.1"/>
</dbReference>
<proteinExistence type="inferred from homology"/>
<evidence type="ECO:0000256" key="7">
    <source>
        <dbReference type="ARBA" id="ARBA00022729"/>
    </source>
</evidence>
<evidence type="ECO:0000313" key="11">
    <source>
        <dbReference type="Proteomes" id="UP000663722"/>
    </source>
</evidence>
<feature type="transmembrane region" description="Helical" evidence="9">
    <location>
        <begin position="15"/>
        <end position="37"/>
    </location>
</feature>
<evidence type="ECO:0000256" key="4">
    <source>
        <dbReference type="ARBA" id="ARBA00022448"/>
    </source>
</evidence>
<keyword evidence="11" id="KW-1185">Reference proteome</keyword>
<dbReference type="InterPro" id="IPR044527">
    <property type="entry name" value="NrtA/CpmA_ABC-bd_dom"/>
</dbReference>
<keyword evidence="6" id="KW-0997">Cell inner membrane</keyword>
<accession>A0A975GPV6</accession>
<reference evidence="10" key="1">
    <citation type="journal article" date="2021" name="Microb. Physiol.">
        <title>Proteogenomic Insights into the Physiology of Marine, Sulfate-Reducing, Filamentous Desulfonema limicola and Desulfonema magnum.</title>
        <authorList>
            <person name="Schnaars V."/>
            <person name="Wohlbrand L."/>
            <person name="Scheve S."/>
            <person name="Hinrichs C."/>
            <person name="Reinhardt R."/>
            <person name="Rabus R."/>
        </authorList>
    </citation>
    <scope>NUCLEOTIDE SEQUENCE</scope>
    <source>
        <strain evidence="10">4be13</strain>
    </source>
</reference>
<evidence type="ECO:0000256" key="3">
    <source>
        <dbReference type="ARBA" id="ARBA00010742"/>
    </source>
</evidence>
<comment type="subcellular location">
    <subcellularLocation>
        <location evidence="1">Endomembrane system</location>
    </subcellularLocation>
    <subcellularLocation>
        <location evidence="2">Periplasm</location>
    </subcellularLocation>
</comment>
<sequence length="368" mass="41606">MQFREIGRKILKIPLPWGIGILALAWLVFISSLHYWLNFDHGNRRVVKMGYMPVITNLAAPILDYATRNGNGLRFEALKFSSFADMGEALRNDQIQAAFMIAPLSVVLRQQGEDVKIIYIGNRHESTLVARKELNAEKLSDLRGKTLAVPMRYSGHNLSILQMMEKNALAGQIHIVEMNPPDMASALAVGSLDAYYVGEPFAAQAVKNGDAEVLYYVEEVWKHFICNLVLVRGAFIENDPDIVKKLVQGAARSGLWAEKNVRKAAKIASDYWNQPVELVEYALTTPENRIAYNQFIPKEEEMQYMAELMAHFGLTEKEDIRGLVEDKFAKEANLEKITDVESILHIPRSVFEKSCRTVSTQIKVSQNF</sequence>
<keyword evidence="9" id="KW-1133">Transmembrane helix</keyword>
<organism evidence="10 11">
    <name type="scientific">Desulfonema magnum</name>
    <dbReference type="NCBI Taxonomy" id="45655"/>
    <lineage>
        <taxon>Bacteria</taxon>
        <taxon>Pseudomonadati</taxon>
        <taxon>Thermodesulfobacteriota</taxon>
        <taxon>Desulfobacteria</taxon>
        <taxon>Desulfobacterales</taxon>
        <taxon>Desulfococcaceae</taxon>
        <taxon>Desulfonema</taxon>
    </lineage>
</organism>
<dbReference type="EMBL" id="CP061800">
    <property type="protein sequence ID" value="QTA89220.1"/>
    <property type="molecule type" value="Genomic_DNA"/>
</dbReference>
<keyword evidence="7" id="KW-0732">Signal</keyword>
<evidence type="ECO:0000313" key="10">
    <source>
        <dbReference type="EMBL" id="QTA89220.1"/>
    </source>
</evidence>
<dbReference type="Gene3D" id="3.40.190.10">
    <property type="entry name" value="Periplasmic binding protein-like II"/>
    <property type="match status" value="2"/>
</dbReference>
<keyword evidence="9" id="KW-0812">Transmembrane</keyword>
<dbReference type="KEGG" id="dmm:dnm_052700"/>
<evidence type="ECO:0008006" key="12">
    <source>
        <dbReference type="Google" id="ProtNLM"/>
    </source>
</evidence>
<dbReference type="CDD" id="cd13553">
    <property type="entry name" value="PBP2_NrtA_CpmA_like"/>
    <property type="match status" value="1"/>
</dbReference>
<comment type="similarity">
    <text evidence="3">Belongs to the bacterial solute-binding protein SsuA/TauA family.</text>
</comment>